<dbReference type="AlphaFoldDB" id="A0A9E7EK06"/>
<sequence length="33" mass="4015">MKSRKYTLGYKVIFRSLRRSKGDNNSFFFHNCI</sequence>
<keyword evidence="2" id="KW-1185">Reference proteome</keyword>
<accession>A0A9E7EK06</accession>
<gene>
    <name evidence="1" type="ORF">MUK42_05720</name>
</gene>
<evidence type="ECO:0000313" key="2">
    <source>
        <dbReference type="Proteomes" id="UP001055439"/>
    </source>
</evidence>
<dbReference type="OrthoDB" id="784357at2759"/>
<organism evidence="1 2">
    <name type="scientific">Musa troglodytarum</name>
    <name type="common">fe'i banana</name>
    <dbReference type="NCBI Taxonomy" id="320322"/>
    <lineage>
        <taxon>Eukaryota</taxon>
        <taxon>Viridiplantae</taxon>
        <taxon>Streptophyta</taxon>
        <taxon>Embryophyta</taxon>
        <taxon>Tracheophyta</taxon>
        <taxon>Spermatophyta</taxon>
        <taxon>Magnoliopsida</taxon>
        <taxon>Liliopsida</taxon>
        <taxon>Zingiberales</taxon>
        <taxon>Musaceae</taxon>
        <taxon>Musa</taxon>
    </lineage>
</organism>
<dbReference type="EMBL" id="CP097503">
    <property type="protein sequence ID" value="URD78849.1"/>
    <property type="molecule type" value="Genomic_DNA"/>
</dbReference>
<proteinExistence type="predicted"/>
<name>A0A9E7EK06_9LILI</name>
<dbReference type="Proteomes" id="UP001055439">
    <property type="component" value="Chromosome 10"/>
</dbReference>
<evidence type="ECO:0000313" key="1">
    <source>
        <dbReference type="EMBL" id="URD78849.1"/>
    </source>
</evidence>
<reference evidence="1" key="1">
    <citation type="submission" date="2022-05" db="EMBL/GenBank/DDBJ databases">
        <title>The Musa troglodytarum L. genome provides insights into the mechanism of non-climacteric behaviour and enrichment of carotenoids.</title>
        <authorList>
            <person name="Wang J."/>
        </authorList>
    </citation>
    <scope>NUCLEOTIDE SEQUENCE</scope>
    <source>
        <tissue evidence="1">Leaf</tissue>
    </source>
</reference>
<protein>
    <submittedName>
        <fullName evidence="1">Uncharacterized protein</fullName>
    </submittedName>
</protein>